<protein>
    <submittedName>
        <fullName evidence="1">Leucine-rich repeat domain-containing protein</fullName>
    </submittedName>
</protein>
<evidence type="ECO:0000313" key="1">
    <source>
        <dbReference type="EMBL" id="HIV39737.1"/>
    </source>
</evidence>
<dbReference type="Pfam" id="PF13306">
    <property type="entry name" value="LRR_5"/>
    <property type="match status" value="1"/>
</dbReference>
<evidence type="ECO:0000313" key="2">
    <source>
        <dbReference type="Proteomes" id="UP000886814"/>
    </source>
</evidence>
<comment type="caution">
    <text evidence="1">The sequence shown here is derived from an EMBL/GenBank/DDBJ whole genome shotgun (WGS) entry which is preliminary data.</text>
</comment>
<dbReference type="AlphaFoldDB" id="A0A9D1TGS7"/>
<organism evidence="1 2">
    <name type="scientific">Candidatus Blautia stercorigallinarum</name>
    <dbReference type="NCBI Taxonomy" id="2838501"/>
    <lineage>
        <taxon>Bacteria</taxon>
        <taxon>Bacillati</taxon>
        <taxon>Bacillota</taxon>
        <taxon>Clostridia</taxon>
        <taxon>Lachnospirales</taxon>
        <taxon>Lachnospiraceae</taxon>
        <taxon>Blautia</taxon>
    </lineage>
</organism>
<dbReference type="Gene3D" id="3.80.10.10">
    <property type="entry name" value="Ribonuclease Inhibitor"/>
    <property type="match status" value="1"/>
</dbReference>
<dbReference type="EMBL" id="DXIQ01000084">
    <property type="protein sequence ID" value="HIV39737.1"/>
    <property type="molecule type" value="Genomic_DNA"/>
</dbReference>
<dbReference type="InterPro" id="IPR026906">
    <property type="entry name" value="LRR_5"/>
</dbReference>
<name>A0A9D1TGS7_9FIRM</name>
<proteinExistence type="predicted"/>
<dbReference type="InterPro" id="IPR032675">
    <property type="entry name" value="LRR_dom_sf"/>
</dbReference>
<sequence>MCGYKENRGSLPSYAWSPWKEGRSGEEQRELQEIQEIRIPDGIRELGNYTFYGCRNLMTLEMTDSVKTIGGGSFTGCGALRKLHVLMEPGGTSCIRDVVSETFHEVYVSIRFRNSSEGAELIFPEYYEEGVENTPARILETHYHGCGYKYRQCFLEKKVDYQGYDRLFYLAKVNEKPEILLPMAMGRLLWPWDLGSQAEEEYLEYMKEHVLECGLYYMEQEDWNQAFSYLGQRKLWTEEAMDQVIREASGKGRAEMVGYLMEEKRRLFAKRKKTFDL</sequence>
<dbReference type="Proteomes" id="UP000886814">
    <property type="component" value="Unassembled WGS sequence"/>
</dbReference>
<accession>A0A9D1TGS7</accession>
<reference evidence="1" key="1">
    <citation type="journal article" date="2021" name="PeerJ">
        <title>Extensive microbial diversity within the chicken gut microbiome revealed by metagenomics and culture.</title>
        <authorList>
            <person name="Gilroy R."/>
            <person name="Ravi A."/>
            <person name="Getino M."/>
            <person name="Pursley I."/>
            <person name="Horton D.L."/>
            <person name="Alikhan N.F."/>
            <person name="Baker D."/>
            <person name="Gharbi K."/>
            <person name="Hall N."/>
            <person name="Watson M."/>
            <person name="Adriaenssens E.M."/>
            <person name="Foster-Nyarko E."/>
            <person name="Jarju S."/>
            <person name="Secka A."/>
            <person name="Antonio M."/>
            <person name="Oren A."/>
            <person name="Chaudhuri R.R."/>
            <person name="La Ragione R."/>
            <person name="Hildebrand F."/>
            <person name="Pallen M.J."/>
        </authorList>
    </citation>
    <scope>NUCLEOTIDE SEQUENCE</scope>
    <source>
        <strain evidence="1">CHK195-9823</strain>
    </source>
</reference>
<gene>
    <name evidence="1" type="ORF">H9747_12220</name>
</gene>
<reference evidence="1" key="2">
    <citation type="submission" date="2021-04" db="EMBL/GenBank/DDBJ databases">
        <authorList>
            <person name="Gilroy R."/>
        </authorList>
    </citation>
    <scope>NUCLEOTIDE SEQUENCE</scope>
    <source>
        <strain evidence="1">CHK195-9823</strain>
    </source>
</reference>